<dbReference type="STRING" id="1104324.P186_2650"/>
<sequence>MHGAMYLLMSQSQALIDMAEMAVSLLGLSARGYIDAGRQLMIHGVFTENDFKLYMNIVKFRNVLVNKYQLIK</sequence>
<evidence type="ECO:0000313" key="6">
    <source>
        <dbReference type="Proteomes" id="UP000005867"/>
    </source>
</evidence>
<keyword evidence="3" id="KW-0378">Hydrolase</keyword>
<name>G7VDQ5_9CREN</name>
<dbReference type="Proteomes" id="UP000005867">
    <property type="component" value="Chromosome"/>
</dbReference>
<evidence type="ECO:0000256" key="1">
    <source>
        <dbReference type="ARBA" id="ARBA00022649"/>
    </source>
</evidence>
<dbReference type="InterPro" id="IPR008201">
    <property type="entry name" value="HepT-like"/>
</dbReference>
<comment type="similarity">
    <text evidence="4">Belongs to the HepT RNase toxin family.</text>
</comment>
<dbReference type="BioCyc" id="PSP1104324:GJSN-2594-MONOMER"/>
<gene>
    <name evidence="5" type="ORF">P186_2650</name>
</gene>
<protein>
    <submittedName>
        <fullName evidence="5">Uncharacterized protein</fullName>
    </submittedName>
</protein>
<dbReference type="HOGENOM" id="CLU_2713002_0_0_2"/>
<dbReference type="KEGG" id="pyr:P186_2650"/>
<organism evidence="5 6">
    <name type="scientific">Pyrobaculum ferrireducens</name>
    <dbReference type="NCBI Taxonomy" id="1104324"/>
    <lineage>
        <taxon>Archaea</taxon>
        <taxon>Thermoproteota</taxon>
        <taxon>Thermoprotei</taxon>
        <taxon>Thermoproteales</taxon>
        <taxon>Thermoproteaceae</taxon>
        <taxon>Pyrobaculum</taxon>
    </lineage>
</organism>
<dbReference type="InterPro" id="IPR037038">
    <property type="entry name" value="HepT-like_sf"/>
</dbReference>
<keyword evidence="6" id="KW-1185">Reference proteome</keyword>
<accession>G7VDQ5</accession>
<evidence type="ECO:0000256" key="2">
    <source>
        <dbReference type="ARBA" id="ARBA00022722"/>
    </source>
</evidence>
<evidence type="ECO:0000256" key="3">
    <source>
        <dbReference type="ARBA" id="ARBA00022801"/>
    </source>
</evidence>
<dbReference type="AlphaFoldDB" id="G7VDQ5"/>
<evidence type="ECO:0000256" key="4">
    <source>
        <dbReference type="ARBA" id="ARBA00024207"/>
    </source>
</evidence>
<proteinExistence type="inferred from homology"/>
<reference evidence="5 6" key="1">
    <citation type="journal article" date="2012" name="J. Bacteriol.">
        <title>Complete genome sequence of strain 1860, a crenarchaeon of the genus pyrobaculum able to grow with various electron acceptors.</title>
        <authorList>
            <person name="Mardanov A.V."/>
            <person name="Gumerov V.M."/>
            <person name="Slobodkina G.B."/>
            <person name="Beletsky A.V."/>
            <person name="Bonch-Osmolovskaya E.A."/>
            <person name="Ravin N.V."/>
            <person name="Skryabin K.G."/>
        </authorList>
    </citation>
    <scope>NUCLEOTIDE SEQUENCE [LARGE SCALE GENOMIC DNA]</scope>
    <source>
        <strain evidence="5 6">1860</strain>
    </source>
</reference>
<dbReference type="Gene3D" id="1.20.120.580">
    <property type="entry name" value="bsu32300-like"/>
    <property type="match status" value="1"/>
</dbReference>
<keyword evidence="1" id="KW-1277">Toxin-antitoxin system</keyword>
<keyword evidence="2" id="KW-0540">Nuclease</keyword>
<dbReference type="eggNOG" id="arCOG02108">
    <property type="taxonomic scope" value="Archaea"/>
</dbReference>
<dbReference type="GO" id="GO:0110001">
    <property type="term" value="C:toxin-antitoxin complex"/>
    <property type="evidence" value="ECO:0007669"/>
    <property type="project" value="InterPro"/>
</dbReference>
<dbReference type="GO" id="GO:0004540">
    <property type="term" value="F:RNA nuclease activity"/>
    <property type="evidence" value="ECO:0007669"/>
    <property type="project" value="InterPro"/>
</dbReference>
<dbReference type="Pfam" id="PF01934">
    <property type="entry name" value="HepT-like"/>
    <property type="match status" value="1"/>
</dbReference>
<dbReference type="EMBL" id="CP003098">
    <property type="protein sequence ID" value="AET34034.1"/>
    <property type="molecule type" value="Genomic_DNA"/>
</dbReference>
<dbReference type="GO" id="GO:0016787">
    <property type="term" value="F:hydrolase activity"/>
    <property type="evidence" value="ECO:0007669"/>
    <property type="project" value="UniProtKB-KW"/>
</dbReference>
<evidence type="ECO:0000313" key="5">
    <source>
        <dbReference type="EMBL" id="AET34034.1"/>
    </source>
</evidence>